<feature type="transmembrane region" description="Helical" evidence="1">
    <location>
        <begin position="72"/>
        <end position="92"/>
    </location>
</feature>
<proteinExistence type="predicted"/>
<feature type="transmembrane region" description="Helical" evidence="1">
    <location>
        <begin position="179"/>
        <end position="198"/>
    </location>
</feature>
<accession>A0ABZ0YVX1</accession>
<gene>
    <name evidence="2" type="ORF">SR882_06065</name>
</gene>
<organism evidence="2 3">
    <name type="scientific">Guyparkeria halophila</name>
    <dbReference type="NCBI Taxonomy" id="47960"/>
    <lineage>
        <taxon>Bacteria</taxon>
        <taxon>Pseudomonadati</taxon>
        <taxon>Pseudomonadota</taxon>
        <taxon>Gammaproteobacteria</taxon>
        <taxon>Chromatiales</taxon>
        <taxon>Thioalkalibacteraceae</taxon>
        <taxon>Guyparkeria</taxon>
    </lineage>
</organism>
<evidence type="ECO:0000313" key="3">
    <source>
        <dbReference type="Proteomes" id="UP001327459"/>
    </source>
</evidence>
<evidence type="ECO:0000256" key="1">
    <source>
        <dbReference type="SAM" id="Phobius"/>
    </source>
</evidence>
<keyword evidence="3" id="KW-1185">Reference proteome</keyword>
<sequence>MPLHRREPDQVSGNAAGKRLRGWLIGTMVALNVVLAHLFAGQDQVSFAQAALALSPLGVILLVLTLPRFNRIVGLIALAGLPLLLLGSATVLHERVSLLYLLQHLAVHIALAAFFLTSLQSGRVPACTHFAQQVHTSMSPALNRYTRQVTWAWGLFFVINTGVSVALMALAGPAIWADYAVYATFPLVALMFVLEYLIRRQVLPREDLSSPWSAVIAYRRHVRDTTERRSQP</sequence>
<feature type="transmembrane region" description="Helical" evidence="1">
    <location>
        <begin position="46"/>
        <end position="65"/>
    </location>
</feature>
<keyword evidence="1" id="KW-1133">Transmembrane helix</keyword>
<feature type="transmembrane region" description="Helical" evidence="1">
    <location>
        <begin position="98"/>
        <end position="116"/>
    </location>
</feature>
<dbReference type="EMBL" id="CP140153">
    <property type="protein sequence ID" value="WQH15335.1"/>
    <property type="molecule type" value="Genomic_DNA"/>
</dbReference>
<dbReference type="RefSeq" id="WP_322520366.1">
    <property type="nucleotide sequence ID" value="NZ_CP140153.1"/>
</dbReference>
<evidence type="ECO:0000313" key="2">
    <source>
        <dbReference type="EMBL" id="WQH15335.1"/>
    </source>
</evidence>
<keyword evidence="1" id="KW-0472">Membrane</keyword>
<reference evidence="2 3" key="1">
    <citation type="submission" date="2023-11" db="EMBL/GenBank/DDBJ databases">
        <title>MicrobeMod: A computational toolkit for identifying prokaryotic methylation and restriction-modification with nanopore sequencing.</title>
        <authorList>
            <person name="Crits-Christoph A."/>
            <person name="Kang S.C."/>
            <person name="Lee H."/>
            <person name="Ostrov N."/>
        </authorList>
    </citation>
    <scope>NUCLEOTIDE SEQUENCE [LARGE SCALE GENOMIC DNA]</scope>
    <source>
        <strain evidence="2 3">ATCC 49870</strain>
    </source>
</reference>
<feature type="transmembrane region" description="Helical" evidence="1">
    <location>
        <begin position="151"/>
        <end position="173"/>
    </location>
</feature>
<protein>
    <submittedName>
        <fullName evidence="2">Uncharacterized protein</fullName>
    </submittedName>
</protein>
<feature type="transmembrane region" description="Helical" evidence="1">
    <location>
        <begin position="20"/>
        <end position="40"/>
    </location>
</feature>
<dbReference type="Proteomes" id="UP001327459">
    <property type="component" value="Chromosome"/>
</dbReference>
<keyword evidence="1" id="KW-0812">Transmembrane</keyword>
<name>A0ABZ0YVX1_9GAMM</name>